<dbReference type="AlphaFoldDB" id="A0A6B2KTY2"/>
<reference evidence="4 5" key="1">
    <citation type="submission" date="2020-02" db="EMBL/GenBank/DDBJ databases">
        <authorList>
            <person name="Yang Z."/>
        </authorList>
    </citation>
    <scope>NUCLEOTIDE SEQUENCE [LARGE SCALE GENOMIC DNA]</scope>
    <source>
        <strain evidence="4 5">HX-7-9</strain>
    </source>
</reference>
<feature type="non-terminal residue" evidence="4">
    <location>
        <position position="642"/>
    </location>
</feature>
<feature type="compositionally biased region" description="Polar residues" evidence="1">
    <location>
        <begin position="180"/>
        <end position="191"/>
    </location>
</feature>
<dbReference type="NCBIfam" id="NF033510">
    <property type="entry name" value="Ca_tandemer"/>
    <property type="match status" value="2"/>
</dbReference>
<dbReference type="InterPro" id="IPR040853">
    <property type="entry name" value="RapA2_cadherin-like"/>
</dbReference>
<organism evidence="4 5">
    <name type="scientific">Crenobacter caeni</name>
    <dbReference type="NCBI Taxonomy" id="2705474"/>
    <lineage>
        <taxon>Bacteria</taxon>
        <taxon>Pseudomonadati</taxon>
        <taxon>Pseudomonadota</taxon>
        <taxon>Betaproteobacteria</taxon>
        <taxon>Neisseriales</taxon>
        <taxon>Neisseriaceae</taxon>
        <taxon>Crenobacter</taxon>
    </lineage>
</organism>
<dbReference type="InterPro" id="IPR047777">
    <property type="entry name" value="LapA-like_RM"/>
</dbReference>
<dbReference type="InterPro" id="IPR044016">
    <property type="entry name" value="Big_13"/>
</dbReference>
<feature type="region of interest" description="Disordered" evidence="1">
    <location>
        <begin position="237"/>
        <end position="260"/>
    </location>
</feature>
<feature type="region of interest" description="Disordered" evidence="1">
    <location>
        <begin position="327"/>
        <end position="353"/>
    </location>
</feature>
<evidence type="ECO:0000313" key="5">
    <source>
        <dbReference type="Proteomes" id="UP000482578"/>
    </source>
</evidence>
<gene>
    <name evidence="4" type="ORF">GZH52_12305</name>
</gene>
<dbReference type="RefSeq" id="WP_163316755.1">
    <property type="nucleotide sequence ID" value="NZ_JAAGAA010000011.1"/>
</dbReference>
<dbReference type="InterPro" id="IPR010221">
    <property type="entry name" value="VCBS_dom"/>
</dbReference>
<dbReference type="InterPro" id="IPR013783">
    <property type="entry name" value="Ig-like_fold"/>
</dbReference>
<feature type="domain" description="Bacterial Ig-like" evidence="3">
    <location>
        <begin position="275"/>
        <end position="348"/>
    </location>
</feature>
<evidence type="ECO:0000313" key="4">
    <source>
        <dbReference type="EMBL" id="NDV13564.1"/>
    </source>
</evidence>
<feature type="domain" description="RapA2 cadherin-like" evidence="2">
    <location>
        <begin position="571"/>
        <end position="637"/>
    </location>
</feature>
<proteinExistence type="predicted"/>
<evidence type="ECO:0000259" key="3">
    <source>
        <dbReference type="Pfam" id="PF19077"/>
    </source>
</evidence>
<name>A0A6B2KTY2_9NEIS</name>
<dbReference type="Pfam" id="PF19077">
    <property type="entry name" value="Big_13"/>
    <property type="match status" value="2"/>
</dbReference>
<dbReference type="EMBL" id="JAAGAA010000011">
    <property type="protein sequence ID" value="NDV13564.1"/>
    <property type="molecule type" value="Genomic_DNA"/>
</dbReference>
<evidence type="ECO:0000259" key="2">
    <source>
        <dbReference type="Pfam" id="PF17803"/>
    </source>
</evidence>
<sequence>MAQGKVVAIQGVVRAIAADGSVRILKAGDMVATGERIELANGASLTFERPGGQQVSLDGGRTVLLAEETLQPNAVDATEARVAPLSAEAEKVIAALNSNEDPLGVLEETAAGLTGGSGADGGHGFVRLGRIVETLNELNLETARVDARVVPEADGQVATAAREDAPVDTTAPTISVDAPDNSNDTTPTITGKTDAPAGSTVTIVVTDAKGDKQTLTTTVKPDGSYSVDVSKPLPEGGYKVDASVKDPTGNTGTASDSGNVDVTAPIITVNAPDNSNDTTPTITGKTDAPAGSTVTIVVTDAKGDKQMLTTTVKPDGSYSVDVSKPLPEGGYKADASVSDPAGNKGQASDNGNVDVTAPKITVEIVNDANNDGWLNGKEAGDGHAQVEVRVDHAALQSGGQVSLTIDRAGSPDARVVTVKFVDGTVQFTDAQGKVLMGYAYDQGVIRFNEGVLAEGEQLKVDAVQTDAAGNKGAGSDSAQLGSFGTTDSGAVTEDAAIPTLSDSGQLKVATEIAFKAGAGVAQGEVLGSLTITADGTWTYNVDNSKVQYLGAGATRTESFKVQSVDGTEHMVTITINGTDDAPVISRGTGSVVEDSQPSIGGQLTASDADNADLAFVGETVKGNYGSLVLGSDGQWTYTLDSR</sequence>
<dbReference type="NCBIfam" id="TIGR01965">
    <property type="entry name" value="VCBS_repeat"/>
    <property type="match status" value="2"/>
</dbReference>
<comment type="caution">
    <text evidence="4">The sequence shown here is derived from an EMBL/GenBank/DDBJ whole genome shotgun (WGS) entry which is preliminary data.</text>
</comment>
<feature type="domain" description="Bacterial Ig-like" evidence="3">
    <location>
        <begin position="182"/>
        <end position="256"/>
    </location>
</feature>
<feature type="compositionally biased region" description="Polar residues" evidence="1">
    <location>
        <begin position="248"/>
        <end position="260"/>
    </location>
</feature>
<dbReference type="Proteomes" id="UP000482578">
    <property type="component" value="Unassembled WGS sequence"/>
</dbReference>
<protein>
    <submittedName>
        <fullName evidence="4">Retention module-containing protein</fullName>
    </submittedName>
</protein>
<evidence type="ECO:0000256" key="1">
    <source>
        <dbReference type="SAM" id="MobiDB-lite"/>
    </source>
</evidence>
<accession>A0A6B2KTY2</accession>
<keyword evidence="5" id="KW-1185">Reference proteome</keyword>
<dbReference type="NCBIfam" id="NF033682">
    <property type="entry name" value="retention_LapA"/>
    <property type="match status" value="1"/>
</dbReference>
<dbReference type="Gene3D" id="2.60.40.10">
    <property type="entry name" value="Immunoglobulins"/>
    <property type="match status" value="4"/>
</dbReference>
<dbReference type="Pfam" id="PF17803">
    <property type="entry name" value="Cadherin_4"/>
    <property type="match status" value="1"/>
</dbReference>
<feature type="region of interest" description="Disordered" evidence="1">
    <location>
        <begin position="157"/>
        <end position="194"/>
    </location>
</feature>